<organism evidence="1 2">
    <name type="scientific">Anaerostipes hadrus</name>
    <dbReference type="NCBI Taxonomy" id="649756"/>
    <lineage>
        <taxon>Bacteria</taxon>
        <taxon>Bacillati</taxon>
        <taxon>Bacillota</taxon>
        <taxon>Clostridia</taxon>
        <taxon>Lachnospirales</taxon>
        <taxon>Lachnospiraceae</taxon>
        <taxon>Anaerostipes</taxon>
    </lineage>
</organism>
<dbReference type="PANTHER" id="PTHR23416">
    <property type="entry name" value="SIALIC ACID SYNTHASE-RELATED"/>
    <property type="match status" value="1"/>
</dbReference>
<dbReference type="AlphaFoldDB" id="A0A174ISZ8"/>
<dbReference type="Pfam" id="PF00132">
    <property type="entry name" value="Hexapep"/>
    <property type="match status" value="1"/>
</dbReference>
<sequence length="232" mass="25570">MKLIDKLLVIAGKKDFKIDDKISTGYILRMCWKYGWMMIRGKIFSFGRHNISNSVFVGKRVKTLEKRYLHMGNQCKLHDNVYVDALSRDGVRLGDRVILGRGTRIECTGSLKYVGKGVMIGNDTTFGNDCFFGAAGGIKIGNDVVAGQFIRFHSENHNYEDMDTLIKDQGVNHKGIIVGDNCWIGSGVVFLDGASIANGCVVAANAVITKQFPENSIIGGVPAKIIGYRDKK</sequence>
<name>A0A174ISZ8_ANAHA</name>
<dbReference type="EMBL" id="CZAU01000001">
    <property type="protein sequence ID" value="CUO90542.1"/>
    <property type="molecule type" value="Genomic_DNA"/>
</dbReference>
<dbReference type="OrthoDB" id="9801697at2"/>
<dbReference type="InterPro" id="IPR051159">
    <property type="entry name" value="Hexapeptide_acetyltransf"/>
</dbReference>
<dbReference type="RefSeq" id="WP_055158923.1">
    <property type="nucleotide sequence ID" value="NZ_CAXUGA010000006.1"/>
</dbReference>
<evidence type="ECO:0000313" key="2">
    <source>
        <dbReference type="Proteomes" id="UP000095564"/>
    </source>
</evidence>
<dbReference type="GO" id="GO:0008925">
    <property type="term" value="F:maltose O-acetyltransferase activity"/>
    <property type="evidence" value="ECO:0007669"/>
    <property type="project" value="UniProtKB-EC"/>
</dbReference>
<accession>A0A174ISZ8</accession>
<dbReference type="Proteomes" id="UP000095564">
    <property type="component" value="Unassembled WGS sequence"/>
</dbReference>
<dbReference type="Gene3D" id="2.160.10.10">
    <property type="entry name" value="Hexapeptide repeat proteins"/>
    <property type="match status" value="1"/>
</dbReference>
<evidence type="ECO:0000313" key="1">
    <source>
        <dbReference type="EMBL" id="CUO90542.1"/>
    </source>
</evidence>
<proteinExistence type="predicted"/>
<keyword evidence="1" id="KW-0012">Acyltransferase</keyword>
<dbReference type="InterPro" id="IPR011004">
    <property type="entry name" value="Trimer_LpxA-like_sf"/>
</dbReference>
<keyword evidence="1" id="KW-0808">Transferase</keyword>
<dbReference type="SUPFAM" id="SSF51161">
    <property type="entry name" value="Trimeric LpxA-like enzymes"/>
    <property type="match status" value="1"/>
</dbReference>
<gene>
    <name evidence="1" type="primary">maa_1</name>
    <name evidence="1" type="ORF">ERS852520_00136</name>
</gene>
<dbReference type="InterPro" id="IPR001451">
    <property type="entry name" value="Hexapep"/>
</dbReference>
<dbReference type="EC" id="2.3.1.79" evidence="1"/>
<reference evidence="1 2" key="1">
    <citation type="submission" date="2015-09" db="EMBL/GenBank/DDBJ databases">
        <authorList>
            <consortium name="Pathogen Informatics"/>
        </authorList>
    </citation>
    <scope>NUCLEOTIDE SEQUENCE [LARGE SCALE GENOMIC DNA]</scope>
    <source>
        <strain evidence="1 2">2789STDY5834908</strain>
    </source>
</reference>
<dbReference type="CDD" id="cd04647">
    <property type="entry name" value="LbH_MAT_like"/>
    <property type="match status" value="1"/>
</dbReference>
<protein>
    <submittedName>
        <fullName evidence="1">Maltose O-acetyltransferase</fullName>
        <ecNumber evidence="1">2.3.1.79</ecNumber>
    </submittedName>
</protein>